<comment type="caution">
    <text evidence="1">The sequence shown here is derived from an EMBL/GenBank/DDBJ whole genome shotgun (WGS) entry which is preliminary data.</text>
</comment>
<feature type="non-terminal residue" evidence="1">
    <location>
        <position position="1"/>
    </location>
</feature>
<protein>
    <submittedName>
        <fullName evidence="1">Uncharacterized protein</fullName>
    </submittedName>
</protein>
<evidence type="ECO:0000313" key="1">
    <source>
        <dbReference type="EMBL" id="GAG43923.1"/>
    </source>
</evidence>
<sequence>SMSSVFFGCFEDVKILPNNFFTWLNTQINDHGFRFAMAIGQENCLISTKFFKNVQLSIKDLEIVAKKLNVLKSLPELINNSEENKVWDKSNRSWT</sequence>
<reference evidence="1" key="1">
    <citation type="journal article" date="2014" name="Front. Microbiol.">
        <title>High frequency of phylogenetically diverse reductive dehalogenase-homologous genes in deep subseafloor sedimentary metagenomes.</title>
        <authorList>
            <person name="Kawai M."/>
            <person name="Futagami T."/>
            <person name="Toyoda A."/>
            <person name="Takaki Y."/>
            <person name="Nishi S."/>
            <person name="Hori S."/>
            <person name="Arai W."/>
            <person name="Tsubouchi T."/>
            <person name="Morono Y."/>
            <person name="Uchiyama I."/>
            <person name="Ito T."/>
            <person name="Fujiyama A."/>
            <person name="Inagaki F."/>
            <person name="Takami H."/>
        </authorList>
    </citation>
    <scope>NUCLEOTIDE SEQUENCE</scope>
    <source>
        <strain evidence="1">Expedition CK06-06</strain>
    </source>
</reference>
<dbReference type="EMBL" id="BARS01053924">
    <property type="protein sequence ID" value="GAG43923.1"/>
    <property type="molecule type" value="Genomic_DNA"/>
</dbReference>
<name>X0Y5G0_9ZZZZ</name>
<organism evidence="1">
    <name type="scientific">marine sediment metagenome</name>
    <dbReference type="NCBI Taxonomy" id="412755"/>
    <lineage>
        <taxon>unclassified sequences</taxon>
        <taxon>metagenomes</taxon>
        <taxon>ecological metagenomes</taxon>
    </lineage>
</organism>
<accession>X0Y5G0</accession>
<proteinExistence type="predicted"/>
<dbReference type="AlphaFoldDB" id="X0Y5G0"/>
<gene>
    <name evidence="1" type="ORF">S01H1_79923</name>
</gene>